<dbReference type="RefSeq" id="XP_038072225.1">
    <property type="nucleotide sequence ID" value="XM_038216297.1"/>
</dbReference>
<dbReference type="Proteomes" id="UP000887568">
    <property type="component" value="Unplaced"/>
</dbReference>
<dbReference type="InterPro" id="IPR018887">
    <property type="entry name" value="MYDGF"/>
</dbReference>
<organism evidence="1 2">
    <name type="scientific">Patiria miniata</name>
    <name type="common">Bat star</name>
    <name type="synonym">Asterina miniata</name>
    <dbReference type="NCBI Taxonomy" id="46514"/>
    <lineage>
        <taxon>Eukaryota</taxon>
        <taxon>Metazoa</taxon>
        <taxon>Echinodermata</taxon>
        <taxon>Eleutherozoa</taxon>
        <taxon>Asterozoa</taxon>
        <taxon>Asteroidea</taxon>
        <taxon>Valvatacea</taxon>
        <taxon>Valvatida</taxon>
        <taxon>Asterinidae</taxon>
        <taxon>Patiria</taxon>
    </lineage>
</organism>
<accession>A0A914B8R7</accession>
<protein>
    <recommendedName>
        <fullName evidence="3">Myeloid-derived growth factor</fullName>
    </recommendedName>
</protein>
<keyword evidence="2" id="KW-1185">Reference proteome</keyword>
<dbReference type="PANTHER" id="PTHR31230:SF1">
    <property type="entry name" value="MYELOID-DERIVED GROWTH FACTOR"/>
    <property type="match status" value="1"/>
</dbReference>
<reference evidence="1" key="1">
    <citation type="submission" date="2022-11" db="UniProtKB">
        <authorList>
            <consortium name="EnsemblMetazoa"/>
        </authorList>
    </citation>
    <scope>IDENTIFICATION</scope>
</reference>
<evidence type="ECO:0000313" key="1">
    <source>
        <dbReference type="EnsemblMetazoa" id="XP_038072225.1"/>
    </source>
</evidence>
<proteinExistence type="predicted"/>
<dbReference type="PANTHER" id="PTHR31230">
    <property type="entry name" value="MYELOID-DERIVED GROWTH FACTOR MYDGF"/>
    <property type="match status" value="1"/>
</dbReference>
<dbReference type="OrthoDB" id="10061830at2759"/>
<dbReference type="EnsemblMetazoa" id="XM_038216297.1">
    <property type="protein sequence ID" value="XP_038072225.1"/>
    <property type="gene ID" value="LOC119740847"/>
</dbReference>
<dbReference type="AlphaFoldDB" id="A0A914B8R7"/>
<dbReference type="OMA" id="CIFTYAS"/>
<name>A0A914B8R7_PATMI</name>
<evidence type="ECO:0000313" key="2">
    <source>
        <dbReference type="Proteomes" id="UP000887568"/>
    </source>
</evidence>
<sequence length="171" mass="19402">MAAPMERIFLRKSFSVFLNILLVFALSFIYTEVTCDSSLSENFEVKPGGHVWTTVKELGPCKCTFEYAAQGGTNEQWLFELTGSDDGTIYSCDIQRPSGVSYLFFQSFRASIELEGAQLKEVELFMDTDNLLKPEEYVTTKGKNEVTHNEGKFNSKLSRLLLIVERPRSEL</sequence>
<dbReference type="GO" id="GO:0001938">
    <property type="term" value="P:positive regulation of endothelial cell proliferation"/>
    <property type="evidence" value="ECO:0007669"/>
    <property type="project" value="TreeGrafter"/>
</dbReference>
<dbReference type="GeneID" id="119740847"/>
<evidence type="ECO:0008006" key="3">
    <source>
        <dbReference type="Google" id="ProtNLM"/>
    </source>
</evidence>
<dbReference type="Pfam" id="PF10572">
    <property type="entry name" value="UPF0556"/>
    <property type="match status" value="1"/>
</dbReference>
<dbReference type="GO" id="GO:0005615">
    <property type="term" value="C:extracellular space"/>
    <property type="evidence" value="ECO:0007669"/>
    <property type="project" value="TreeGrafter"/>
</dbReference>